<evidence type="ECO:0000256" key="2">
    <source>
        <dbReference type="ARBA" id="ARBA00022837"/>
    </source>
</evidence>
<gene>
    <name evidence="4" type="ORF">AMON00008_LOCUS38690</name>
</gene>
<dbReference type="Gene3D" id="1.10.238.10">
    <property type="entry name" value="EF-hand"/>
    <property type="match status" value="3"/>
</dbReference>
<dbReference type="SMART" id="SM00054">
    <property type="entry name" value="EFh"/>
    <property type="match status" value="4"/>
</dbReference>
<dbReference type="InterPro" id="IPR011992">
    <property type="entry name" value="EF-hand-dom_pair"/>
</dbReference>
<reference evidence="4" key="1">
    <citation type="submission" date="2021-01" db="EMBL/GenBank/DDBJ databases">
        <authorList>
            <person name="Corre E."/>
            <person name="Pelletier E."/>
            <person name="Niang G."/>
            <person name="Scheremetjew M."/>
            <person name="Finn R."/>
            <person name="Kale V."/>
            <person name="Holt S."/>
            <person name="Cochrane G."/>
            <person name="Meng A."/>
            <person name="Brown T."/>
            <person name="Cohen L."/>
        </authorList>
    </citation>
    <scope>NUCLEOTIDE SEQUENCE</scope>
    <source>
        <strain evidence="4">CCMP3105</strain>
    </source>
</reference>
<accession>A0A7S4RR94</accession>
<sequence>MAPFIHDVPVVGIFTTAFADSFNGIIWSSPTPEEMKEAFNKVDFHHSGTIDRSGVAEALRLLEKSERQVQKLMDQMEPDTDTLDLEGFQKVAVPGPQPWTWELGGVLPVPNHAKILDTPLLGPILNLTQDSMAQPIDSGLRSWRKTIYSPSDHAMKVIFLDADSDKNGKLDKQELPNAMRKLYKTEKEIKQSIEDMDHDLTFFEFKRLIRGVKYSPSNVNYVPMVGAALATNLLAAFDDDVPEEDQKEAFEYIDKSKNGKLDKTEVADLLRELGKSEMEIQKLIDYMPAEELDFEAFTNWWRSGLSRPLMTNVSGYRLPNPAKVHDLPIIGTCTSLTQDFLVDSYGWTAGAAVKTLSMMTPQELKKFYEELDTEKKGVVSMKRIAKAFRESGMSEYDIKWHRDSCSKDEVTLEEFMRLMRIGQVEDPDVKPPAAEG</sequence>
<dbReference type="AlphaFoldDB" id="A0A7S4RR94"/>
<name>A0A7S4RR94_9DINO</name>
<dbReference type="InterPro" id="IPR018247">
    <property type="entry name" value="EF_Hand_1_Ca_BS"/>
</dbReference>
<keyword evidence="1" id="KW-0677">Repeat</keyword>
<dbReference type="SUPFAM" id="SSF47473">
    <property type="entry name" value="EF-hand"/>
    <property type="match status" value="3"/>
</dbReference>
<evidence type="ECO:0000313" key="4">
    <source>
        <dbReference type="EMBL" id="CAE4621282.1"/>
    </source>
</evidence>
<feature type="domain" description="EF-hand" evidence="3">
    <location>
        <begin position="359"/>
        <end position="394"/>
    </location>
</feature>
<feature type="domain" description="EF-hand" evidence="3">
    <location>
        <begin position="150"/>
        <end position="185"/>
    </location>
</feature>
<dbReference type="EMBL" id="HBNR01055092">
    <property type="protein sequence ID" value="CAE4621282.1"/>
    <property type="molecule type" value="Transcribed_RNA"/>
</dbReference>
<evidence type="ECO:0000256" key="1">
    <source>
        <dbReference type="ARBA" id="ARBA00022737"/>
    </source>
</evidence>
<proteinExistence type="predicted"/>
<dbReference type="PROSITE" id="PS50222">
    <property type="entry name" value="EF_HAND_2"/>
    <property type="match status" value="4"/>
</dbReference>
<dbReference type="InterPro" id="IPR050145">
    <property type="entry name" value="Centrin_CML-like"/>
</dbReference>
<keyword evidence="2" id="KW-0106">Calcium</keyword>
<feature type="domain" description="EF-hand" evidence="3">
    <location>
        <begin position="30"/>
        <end position="65"/>
    </location>
</feature>
<feature type="domain" description="EF-hand" evidence="3">
    <location>
        <begin position="241"/>
        <end position="276"/>
    </location>
</feature>
<dbReference type="InterPro" id="IPR002048">
    <property type="entry name" value="EF_hand_dom"/>
</dbReference>
<dbReference type="GO" id="GO:0005509">
    <property type="term" value="F:calcium ion binding"/>
    <property type="evidence" value="ECO:0007669"/>
    <property type="project" value="InterPro"/>
</dbReference>
<protein>
    <recommendedName>
        <fullName evidence="3">EF-hand domain-containing protein</fullName>
    </recommendedName>
</protein>
<dbReference type="PANTHER" id="PTHR23050">
    <property type="entry name" value="CALCIUM BINDING PROTEIN"/>
    <property type="match status" value="1"/>
</dbReference>
<evidence type="ECO:0000259" key="3">
    <source>
        <dbReference type="PROSITE" id="PS50222"/>
    </source>
</evidence>
<dbReference type="PROSITE" id="PS00018">
    <property type="entry name" value="EF_HAND_1"/>
    <property type="match status" value="2"/>
</dbReference>
<dbReference type="CDD" id="cd00051">
    <property type="entry name" value="EFh"/>
    <property type="match status" value="1"/>
</dbReference>
<organism evidence="4">
    <name type="scientific">Alexandrium monilatum</name>
    <dbReference type="NCBI Taxonomy" id="311494"/>
    <lineage>
        <taxon>Eukaryota</taxon>
        <taxon>Sar</taxon>
        <taxon>Alveolata</taxon>
        <taxon>Dinophyceae</taxon>
        <taxon>Gonyaulacales</taxon>
        <taxon>Pyrocystaceae</taxon>
        <taxon>Alexandrium</taxon>
    </lineage>
</organism>